<dbReference type="CDD" id="cd00085">
    <property type="entry name" value="HNHc"/>
    <property type="match status" value="1"/>
</dbReference>
<reference evidence="1 2" key="1">
    <citation type="journal article" date="2011" name="J. Bacteriol.">
        <title>Genome sequence of Halorhabdus tiamatea, the first archaeon isolated from a deep-sea anoxic brine lake.</title>
        <authorList>
            <person name="Antunes A."/>
            <person name="Alam I."/>
            <person name="Bajic V.B."/>
            <person name="Stingl U."/>
        </authorList>
    </citation>
    <scope>NUCLEOTIDE SEQUENCE [LARGE SCALE GENOMIC DNA]</scope>
    <source>
        <strain evidence="1 2">SARL4B</strain>
    </source>
</reference>
<sequence length="218" mass="25976">MKPEDKFGNEIYSKIYKDLCEYGARLKQAGYQESRNKPNLFYYEKTPGIMFFMDMRGTQQVKIWEDTRPLFYWNIDLTMPDWGKRRLLKQERERLMSHQVPLRISFYAGMGSGFAEVDNSKVSEPFGGPDGYCRTCGEDLSSNDMFCSEDCEKDQHPNRFCESCNDRLEWDQLIRHHISYYPEEIVNVCRSCHRKIHLEDSFHPELTPPQEDIDRFYE</sequence>
<dbReference type="Proteomes" id="UP000003861">
    <property type="component" value="Unassembled WGS sequence"/>
</dbReference>
<dbReference type="EMBL" id="AFNT02000003">
    <property type="protein sequence ID" value="ERJ07374.1"/>
    <property type="molecule type" value="Genomic_DNA"/>
</dbReference>
<comment type="caution">
    <text evidence="1">The sequence shown here is derived from an EMBL/GenBank/DDBJ whole genome shotgun (WGS) entry which is preliminary data.</text>
</comment>
<reference evidence="1 2" key="2">
    <citation type="journal article" date="2013" name="PLoS ONE">
        <title>INDIGO - INtegrated Data Warehouse of MIcrobial GenOmes with Examples from the Red Sea Extremophiles.</title>
        <authorList>
            <person name="Alam I."/>
            <person name="Antunes A."/>
            <person name="Kamau A.A."/>
            <person name="Ba Alawi W."/>
            <person name="Kalkatawi M."/>
            <person name="Stingl U."/>
            <person name="Bajic V.B."/>
        </authorList>
    </citation>
    <scope>NUCLEOTIDE SEQUENCE [LARGE SCALE GENOMIC DNA]</scope>
    <source>
        <strain evidence="1 2">SARL4B</strain>
    </source>
</reference>
<dbReference type="AlphaFoldDB" id="F7PMF6"/>
<dbReference type="RefSeq" id="WP_008526911.1">
    <property type="nucleotide sequence ID" value="NZ_AFNT02000003.1"/>
</dbReference>
<dbReference type="InterPro" id="IPR003615">
    <property type="entry name" value="HNH_nuc"/>
</dbReference>
<gene>
    <name evidence="1" type="ORF">HLRTI_000416</name>
</gene>
<name>F7PMF6_9EURY</name>
<evidence type="ECO:0000313" key="1">
    <source>
        <dbReference type="EMBL" id="ERJ07374.1"/>
    </source>
</evidence>
<evidence type="ECO:0000313" key="2">
    <source>
        <dbReference type="Proteomes" id="UP000003861"/>
    </source>
</evidence>
<organism evidence="1 2">
    <name type="scientific">Halorhabdus tiamatea SARL4B</name>
    <dbReference type="NCBI Taxonomy" id="1033806"/>
    <lineage>
        <taxon>Archaea</taxon>
        <taxon>Methanobacteriati</taxon>
        <taxon>Methanobacteriota</taxon>
        <taxon>Stenosarchaea group</taxon>
        <taxon>Halobacteria</taxon>
        <taxon>Halobacteriales</taxon>
        <taxon>Haloarculaceae</taxon>
        <taxon>Halorhabdus</taxon>
    </lineage>
</organism>
<proteinExistence type="predicted"/>
<protein>
    <submittedName>
        <fullName evidence="1">Uncharacterized protein</fullName>
    </submittedName>
</protein>
<accession>F7PMF6</accession>